<keyword evidence="5" id="KW-0408">Iron</keyword>
<dbReference type="InterPro" id="IPR047207">
    <property type="entry name" value="SPASM_anSME"/>
</dbReference>
<accession>A0A1H7BYM5</accession>
<dbReference type="InterPro" id="IPR013785">
    <property type="entry name" value="Aldolase_TIM"/>
</dbReference>
<evidence type="ECO:0000256" key="1">
    <source>
        <dbReference type="ARBA" id="ARBA00001966"/>
    </source>
</evidence>
<reference evidence="9 10" key="1">
    <citation type="submission" date="2016-10" db="EMBL/GenBank/DDBJ databases">
        <authorList>
            <person name="de Groot N.N."/>
        </authorList>
    </citation>
    <scope>NUCLEOTIDE SEQUENCE [LARGE SCALE GENOMIC DNA]</scope>
    <source>
        <strain evidence="9 10">DSM 2179</strain>
    </source>
</reference>
<dbReference type="AlphaFoldDB" id="A0A1H7BYM5"/>
<evidence type="ECO:0000256" key="3">
    <source>
        <dbReference type="ARBA" id="ARBA00022691"/>
    </source>
</evidence>
<evidence type="ECO:0000259" key="8">
    <source>
        <dbReference type="PROSITE" id="PS51918"/>
    </source>
</evidence>
<keyword evidence="6" id="KW-0411">Iron-sulfur</keyword>
<dbReference type="SFLD" id="SFLDG01386">
    <property type="entry name" value="main_SPASM_domain-containing"/>
    <property type="match status" value="1"/>
</dbReference>
<dbReference type="NCBIfam" id="TIGR04085">
    <property type="entry name" value="rSAM_more_4Fe4S"/>
    <property type="match status" value="1"/>
</dbReference>
<dbReference type="RefSeq" id="WP_091833920.1">
    <property type="nucleotide sequence ID" value="NZ_FNZK01000018.1"/>
</dbReference>
<dbReference type="NCBIfam" id="TIGR03942">
    <property type="entry name" value="sulfatase_rSAM"/>
    <property type="match status" value="1"/>
</dbReference>
<keyword evidence="10" id="KW-1185">Reference proteome</keyword>
<evidence type="ECO:0000256" key="5">
    <source>
        <dbReference type="ARBA" id="ARBA00023004"/>
    </source>
</evidence>
<dbReference type="GO" id="GO:0051539">
    <property type="term" value="F:4 iron, 4 sulfur cluster binding"/>
    <property type="evidence" value="ECO:0007669"/>
    <property type="project" value="UniProtKB-KW"/>
</dbReference>
<dbReference type="SFLD" id="SFLDF00285">
    <property type="entry name" value="anaerobic_Ser-type_sulfatase-m"/>
    <property type="match status" value="1"/>
</dbReference>
<dbReference type="PROSITE" id="PS51918">
    <property type="entry name" value="RADICAL_SAM"/>
    <property type="match status" value="1"/>
</dbReference>
<dbReference type="Gene3D" id="3.20.20.70">
    <property type="entry name" value="Aldolase class I"/>
    <property type="match status" value="1"/>
</dbReference>
<dbReference type="Pfam" id="PF04055">
    <property type="entry name" value="Radical_SAM"/>
    <property type="match status" value="1"/>
</dbReference>
<dbReference type="GO" id="GO:0016491">
    <property type="term" value="F:oxidoreductase activity"/>
    <property type="evidence" value="ECO:0007669"/>
    <property type="project" value="InterPro"/>
</dbReference>
<dbReference type="Proteomes" id="UP000199662">
    <property type="component" value="Unassembled WGS sequence"/>
</dbReference>
<comment type="cofactor">
    <cofactor evidence="1">
        <name>[4Fe-4S] cluster</name>
        <dbReference type="ChEBI" id="CHEBI:49883"/>
    </cofactor>
</comment>
<keyword evidence="2" id="KW-0004">4Fe-4S</keyword>
<evidence type="ECO:0000256" key="6">
    <source>
        <dbReference type="ARBA" id="ARBA00023014"/>
    </source>
</evidence>
<dbReference type="SFLD" id="SFLDS00029">
    <property type="entry name" value="Radical_SAM"/>
    <property type="match status" value="1"/>
</dbReference>
<dbReference type="GO" id="GO:0046872">
    <property type="term" value="F:metal ion binding"/>
    <property type="evidence" value="ECO:0007669"/>
    <property type="project" value="UniProtKB-KW"/>
</dbReference>
<evidence type="ECO:0000313" key="10">
    <source>
        <dbReference type="Proteomes" id="UP000199662"/>
    </source>
</evidence>
<evidence type="ECO:0000313" key="9">
    <source>
        <dbReference type="EMBL" id="SEJ82124.1"/>
    </source>
</evidence>
<dbReference type="InterPro" id="IPR023867">
    <property type="entry name" value="Sulphatase_maturase_rSAM"/>
</dbReference>
<dbReference type="CDD" id="cd01335">
    <property type="entry name" value="Radical_SAM"/>
    <property type="match status" value="1"/>
</dbReference>
<dbReference type="PANTHER" id="PTHR43273:SF3">
    <property type="entry name" value="ANAEROBIC SULFATASE-MATURATING ENZYME HOMOLOG ASLB-RELATED"/>
    <property type="match status" value="1"/>
</dbReference>
<dbReference type="CDD" id="cd21120">
    <property type="entry name" value="SPASM_anSME"/>
    <property type="match status" value="1"/>
</dbReference>
<keyword evidence="3" id="KW-0949">S-adenosyl-L-methionine</keyword>
<protein>
    <recommendedName>
        <fullName evidence="8">Radical SAM core domain-containing protein</fullName>
    </recommendedName>
</protein>
<dbReference type="EMBL" id="FNZK01000018">
    <property type="protein sequence ID" value="SEJ82124.1"/>
    <property type="molecule type" value="Genomic_DNA"/>
</dbReference>
<dbReference type="SFLD" id="SFLDG01384">
    <property type="entry name" value="thioether_bond_formation_requi"/>
    <property type="match status" value="1"/>
</dbReference>
<name>A0A1H7BYM5_9FIRM</name>
<gene>
    <name evidence="9" type="ORF">SAMN05660742_11854</name>
</gene>
<evidence type="ECO:0000256" key="2">
    <source>
        <dbReference type="ARBA" id="ARBA00022485"/>
    </source>
</evidence>
<dbReference type="InterPro" id="IPR023885">
    <property type="entry name" value="4Fe4S-binding_SPASM_dom"/>
</dbReference>
<feature type="domain" description="Radical SAM core" evidence="8">
    <location>
        <begin position="3"/>
        <end position="224"/>
    </location>
</feature>
<evidence type="ECO:0000256" key="7">
    <source>
        <dbReference type="ARBA" id="ARBA00023601"/>
    </source>
</evidence>
<dbReference type="SUPFAM" id="SSF102114">
    <property type="entry name" value="Radical SAM enzymes"/>
    <property type="match status" value="1"/>
</dbReference>
<sequence length="414" mass="47099">MSRTKGIHILAKPVGPLCNLNCKYCFYTEKAAMYASKKNFRMSDDVMETYIHKYISAQPVPEVSFVWQGGEPTLLGLEFFQRVVELQQKYSSGKKIINSLQTNGTLLDDQWGRFLKTNDFFVGLSLDGPENIHNRYRLTCPGQPTFDKVMQGLALLQKYGIPVNVLSCVTKESAYKPLEIYQFFKEIGVGFIQFIPIVERRPDEVAKKLGLRLATPASLNLDEKTEVTAWSVEPEVYGDFLITIFDEWVKNDVGSIHVMNFEWALEAWLGLPATVCVFAEQCGESVILEHDGGIFSCDHYVYPEFYLGSILTSDPYTMVDSEKQCQFSKNKGAVPRYCQTCEVEFACHGECPKHRFAMTPDGKIGLNYLCAGYQKYFRHIHPYMKVMCQLIENNLPAAKIRDVIKGPLVVKRTK</sequence>
<keyword evidence="4" id="KW-0479">Metal-binding</keyword>
<dbReference type="PANTHER" id="PTHR43273">
    <property type="entry name" value="ANAEROBIC SULFATASE-MATURATING ENZYME HOMOLOG ASLB-RELATED"/>
    <property type="match status" value="1"/>
</dbReference>
<dbReference type="InterPro" id="IPR058240">
    <property type="entry name" value="rSAM_sf"/>
</dbReference>
<dbReference type="SFLD" id="SFLDG01067">
    <property type="entry name" value="SPASM/twitch_domain_containing"/>
    <property type="match status" value="1"/>
</dbReference>
<dbReference type="InterPro" id="IPR034491">
    <property type="entry name" value="Anaerob_Ser_sulfatase-maturase"/>
</dbReference>
<dbReference type="SFLD" id="SFLDG01072">
    <property type="entry name" value="dehydrogenase_like"/>
    <property type="match status" value="1"/>
</dbReference>
<proteinExistence type="inferred from homology"/>
<dbReference type="InterPro" id="IPR007197">
    <property type="entry name" value="rSAM"/>
</dbReference>
<comment type="similarity">
    <text evidence="7">Belongs to the radical SAM superfamily. Anaerobic sulfatase-maturating enzyme family.</text>
</comment>
<organism evidence="9 10">
    <name type="scientific">Propionispira arboris</name>
    <dbReference type="NCBI Taxonomy" id="84035"/>
    <lineage>
        <taxon>Bacteria</taxon>
        <taxon>Bacillati</taxon>
        <taxon>Bacillota</taxon>
        <taxon>Negativicutes</taxon>
        <taxon>Selenomonadales</taxon>
        <taxon>Selenomonadaceae</taxon>
        <taxon>Propionispira</taxon>
    </lineage>
</organism>
<dbReference type="STRING" id="84035.SAMN05660742_11854"/>
<evidence type="ECO:0000256" key="4">
    <source>
        <dbReference type="ARBA" id="ARBA00022723"/>
    </source>
</evidence>